<feature type="DNA-binding region" description="H-T-H motif" evidence="2">
    <location>
        <begin position="24"/>
        <end position="43"/>
    </location>
</feature>
<dbReference type="InterPro" id="IPR009057">
    <property type="entry name" value="Homeodomain-like_sf"/>
</dbReference>
<evidence type="ECO:0000256" key="1">
    <source>
        <dbReference type="ARBA" id="ARBA00023125"/>
    </source>
</evidence>
<dbReference type="GO" id="GO:0003677">
    <property type="term" value="F:DNA binding"/>
    <property type="evidence" value="ECO:0007669"/>
    <property type="project" value="UniProtKB-UniRule"/>
</dbReference>
<name>A0A4V1LRC2_9BACT</name>
<proteinExistence type="predicted"/>
<keyword evidence="1 2" id="KW-0238">DNA-binding</keyword>
<dbReference type="InterPro" id="IPR001647">
    <property type="entry name" value="HTH_TetR"/>
</dbReference>
<dbReference type="SUPFAM" id="SSF46689">
    <property type="entry name" value="Homeodomain-like"/>
    <property type="match status" value="1"/>
</dbReference>
<evidence type="ECO:0000313" key="5">
    <source>
        <dbReference type="Proteomes" id="UP000290172"/>
    </source>
</evidence>
<organism evidence="4 5">
    <name type="scientific">Halarcobacter ebronensis</name>
    <dbReference type="NCBI Taxonomy" id="1462615"/>
    <lineage>
        <taxon>Bacteria</taxon>
        <taxon>Pseudomonadati</taxon>
        <taxon>Campylobacterota</taxon>
        <taxon>Epsilonproteobacteria</taxon>
        <taxon>Campylobacterales</taxon>
        <taxon>Arcobacteraceae</taxon>
        <taxon>Halarcobacter</taxon>
    </lineage>
</organism>
<dbReference type="Proteomes" id="UP000290172">
    <property type="component" value="Unassembled WGS sequence"/>
</dbReference>
<feature type="domain" description="HTH tetR-type" evidence="3">
    <location>
        <begin position="1"/>
        <end position="61"/>
    </location>
</feature>
<dbReference type="PROSITE" id="PS50977">
    <property type="entry name" value="HTH_TETR_2"/>
    <property type="match status" value="1"/>
</dbReference>
<evidence type="ECO:0000259" key="3">
    <source>
        <dbReference type="PROSITE" id="PS50977"/>
    </source>
</evidence>
<sequence length="200" mass="23456">MKTKDLILNIAAQEFSKVGYDALSMNNLVKKLEINKATIYYHFKDKKSLYNEVIKNEIIRGNNNIKKIFDKKKDSITLFRDYFKAIVLTIKENPYLVALALREKANFGVNVDESFIPYIEEEIKYLQEIINNLTLKEKYKNMDIYAIHCLIYGTIESFYAIKMCNLPFANDNELKLNTDKTLDYIVDFISNIILDAMFEK</sequence>
<dbReference type="RefSeq" id="WP_128981655.1">
    <property type="nucleotide sequence ID" value="NZ_PDKJ01000008.1"/>
</dbReference>
<dbReference type="Pfam" id="PF00440">
    <property type="entry name" value="TetR_N"/>
    <property type="match status" value="1"/>
</dbReference>
<dbReference type="PANTHER" id="PTHR43479">
    <property type="entry name" value="ACREF/ENVCD OPERON REPRESSOR-RELATED"/>
    <property type="match status" value="1"/>
</dbReference>
<dbReference type="PRINTS" id="PR00455">
    <property type="entry name" value="HTHTETR"/>
</dbReference>
<dbReference type="PANTHER" id="PTHR43479:SF11">
    <property type="entry name" value="ACREF_ENVCD OPERON REPRESSOR-RELATED"/>
    <property type="match status" value="1"/>
</dbReference>
<accession>A0A4V1LRC2</accession>
<gene>
    <name evidence="4" type="ORF">CRV08_09975</name>
</gene>
<dbReference type="AlphaFoldDB" id="A0A4V1LRC2"/>
<dbReference type="PROSITE" id="PS01081">
    <property type="entry name" value="HTH_TETR_1"/>
    <property type="match status" value="1"/>
</dbReference>
<reference evidence="4 5" key="1">
    <citation type="submission" date="2017-10" db="EMBL/GenBank/DDBJ databases">
        <title>Genomics of the genus Arcobacter.</title>
        <authorList>
            <person name="Perez-Cataluna A."/>
            <person name="Figueras M.J."/>
        </authorList>
    </citation>
    <scope>NUCLEOTIDE SEQUENCE [LARGE SCALE GENOMIC DNA]</scope>
    <source>
        <strain evidence="4 5">CECT 8993</strain>
    </source>
</reference>
<protein>
    <recommendedName>
        <fullName evidence="3">HTH tetR-type domain-containing protein</fullName>
    </recommendedName>
</protein>
<evidence type="ECO:0000313" key="4">
    <source>
        <dbReference type="EMBL" id="RXJ67688.1"/>
    </source>
</evidence>
<dbReference type="InterPro" id="IPR050624">
    <property type="entry name" value="HTH-type_Tx_Regulator"/>
</dbReference>
<dbReference type="EMBL" id="PDKJ01000008">
    <property type="protein sequence ID" value="RXJ67688.1"/>
    <property type="molecule type" value="Genomic_DNA"/>
</dbReference>
<evidence type="ECO:0000256" key="2">
    <source>
        <dbReference type="PROSITE-ProRule" id="PRU00335"/>
    </source>
</evidence>
<dbReference type="InterPro" id="IPR023772">
    <property type="entry name" value="DNA-bd_HTH_TetR-type_CS"/>
</dbReference>
<dbReference type="Gene3D" id="1.10.357.10">
    <property type="entry name" value="Tetracycline Repressor, domain 2"/>
    <property type="match status" value="1"/>
</dbReference>
<comment type="caution">
    <text evidence="4">The sequence shown here is derived from an EMBL/GenBank/DDBJ whole genome shotgun (WGS) entry which is preliminary data.</text>
</comment>